<sequence>MQSFQMFAGSCVHLSSHVQATAGICSSLGGVGMLPKGCQCAPDIRRLYFLGKASVQILH</sequence>
<dbReference type="AlphaFoldDB" id="G3HK26"/>
<gene>
    <name evidence="1" type="ORF">I79_011044</name>
</gene>
<dbReference type="EMBL" id="JH000449">
    <property type="protein sequence ID" value="EGW13514.1"/>
    <property type="molecule type" value="Genomic_DNA"/>
</dbReference>
<evidence type="ECO:0000313" key="1">
    <source>
        <dbReference type="EMBL" id="EGW13514.1"/>
    </source>
</evidence>
<accession>G3HK26</accession>
<proteinExistence type="predicted"/>
<evidence type="ECO:0000313" key="2">
    <source>
        <dbReference type="Proteomes" id="UP000001075"/>
    </source>
</evidence>
<organism evidence="1 2">
    <name type="scientific">Cricetulus griseus</name>
    <name type="common">Chinese hamster</name>
    <name type="synonym">Cricetulus barabensis griseus</name>
    <dbReference type="NCBI Taxonomy" id="10029"/>
    <lineage>
        <taxon>Eukaryota</taxon>
        <taxon>Metazoa</taxon>
        <taxon>Chordata</taxon>
        <taxon>Craniata</taxon>
        <taxon>Vertebrata</taxon>
        <taxon>Euteleostomi</taxon>
        <taxon>Mammalia</taxon>
        <taxon>Eutheria</taxon>
        <taxon>Euarchontoglires</taxon>
        <taxon>Glires</taxon>
        <taxon>Rodentia</taxon>
        <taxon>Myomorpha</taxon>
        <taxon>Muroidea</taxon>
        <taxon>Cricetidae</taxon>
        <taxon>Cricetinae</taxon>
        <taxon>Cricetulus</taxon>
    </lineage>
</organism>
<dbReference type="Proteomes" id="UP000001075">
    <property type="component" value="Unassembled WGS sequence"/>
</dbReference>
<dbReference type="InParanoid" id="G3HK26"/>
<protein>
    <submittedName>
        <fullName evidence="1">Uncharacterized protein</fullName>
    </submittedName>
</protein>
<name>G3HK26_CRIGR</name>
<reference evidence="2" key="1">
    <citation type="journal article" date="2011" name="Nat. Biotechnol.">
        <title>The genomic sequence of the Chinese hamster ovary (CHO)-K1 cell line.</title>
        <authorList>
            <person name="Xu X."/>
            <person name="Nagarajan H."/>
            <person name="Lewis N.E."/>
            <person name="Pan S."/>
            <person name="Cai Z."/>
            <person name="Liu X."/>
            <person name="Chen W."/>
            <person name="Xie M."/>
            <person name="Wang W."/>
            <person name="Hammond S."/>
            <person name="Andersen M.R."/>
            <person name="Neff N."/>
            <person name="Passarelli B."/>
            <person name="Koh W."/>
            <person name="Fan H.C."/>
            <person name="Wang J."/>
            <person name="Gui Y."/>
            <person name="Lee K.H."/>
            <person name="Betenbaugh M.J."/>
            <person name="Quake S.R."/>
            <person name="Famili I."/>
            <person name="Palsson B.O."/>
            <person name="Wang J."/>
        </authorList>
    </citation>
    <scope>NUCLEOTIDE SEQUENCE [LARGE SCALE GENOMIC DNA]</scope>
    <source>
        <strain evidence="2">CHO K1 cell line</strain>
    </source>
</reference>